<name>A0ABS9MA13_9FIRM</name>
<sequence length="294" mass="33922">MRHKRGFYEAAPVAGSIAQQDWRHMMERAERNGLSLQSQKGSTGLLFSVRILAPILDGGLRHIVLASIQYSLGRHTYMPTIVAEFTCRNLRRLDEATRSAAVAEISAHLNRYGEQEPYPRVWYSLSRTLTSGKIKEDDRRKKRMPILQPLESMERISRQALADDLDTVLERISRENIGLVITEEGKDDLVLCPASWFNLDYVDDFSCVINSALRYAMRNEDEESAAVVQYLRRHYQLFDEKTLSVAVADLERELNQPIAPLKQPQVWKELQELFRQRLDELRKESPEGEETHHG</sequence>
<evidence type="ECO:0000313" key="1">
    <source>
        <dbReference type="EMBL" id="MCG4527335.1"/>
    </source>
</evidence>
<proteinExistence type="predicted"/>
<comment type="caution">
    <text evidence="1">The sequence shown here is derived from an EMBL/GenBank/DDBJ whole genome shotgun (WGS) entry which is preliminary data.</text>
</comment>
<evidence type="ECO:0000313" key="2">
    <source>
        <dbReference type="Proteomes" id="UP001200313"/>
    </source>
</evidence>
<gene>
    <name evidence="1" type="ORF">L0P79_09620</name>
</gene>
<reference evidence="1 2" key="1">
    <citation type="submission" date="2022-01" db="EMBL/GenBank/DDBJ databases">
        <title>Collection of gut derived symbiotic bacterial strains cultured from healthy donors.</title>
        <authorList>
            <person name="Lin H."/>
            <person name="Kohout C."/>
            <person name="Waligurski E."/>
            <person name="Pamer E.G."/>
        </authorList>
    </citation>
    <scope>NUCLEOTIDE SEQUENCE [LARGE SCALE GENOMIC DNA]</scope>
    <source>
        <strain evidence="1 2">DFI.3.7</strain>
    </source>
</reference>
<dbReference type="RefSeq" id="WP_238074083.1">
    <property type="nucleotide sequence ID" value="NZ_JAKNJB010000014.1"/>
</dbReference>
<protein>
    <submittedName>
        <fullName evidence="1">Uncharacterized protein</fullName>
    </submittedName>
</protein>
<dbReference type="EMBL" id="JAKNJB010000014">
    <property type="protein sequence ID" value="MCG4527335.1"/>
    <property type="molecule type" value="Genomic_DNA"/>
</dbReference>
<accession>A0ABS9MA13</accession>
<organism evidence="1 2">
    <name type="scientific">Intestinimonas massiliensis</name>
    <name type="common">ex Afouda et al. 2020</name>
    <dbReference type="NCBI Taxonomy" id="1673721"/>
    <lineage>
        <taxon>Bacteria</taxon>
        <taxon>Bacillati</taxon>
        <taxon>Bacillota</taxon>
        <taxon>Clostridia</taxon>
        <taxon>Eubacteriales</taxon>
        <taxon>Intestinimonas</taxon>
    </lineage>
</organism>
<dbReference type="Proteomes" id="UP001200313">
    <property type="component" value="Unassembled WGS sequence"/>
</dbReference>
<keyword evidence="2" id="KW-1185">Reference proteome</keyword>